<feature type="transmembrane region" description="Helical" evidence="2">
    <location>
        <begin position="188"/>
        <end position="212"/>
    </location>
</feature>
<reference evidence="5" key="1">
    <citation type="submission" date="2025-08" db="UniProtKB">
        <authorList>
            <consortium name="Ensembl"/>
        </authorList>
    </citation>
    <scope>IDENTIFICATION</scope>
</reference>
<name>A0A8C5QGU4_9ANUR</name>
<evidence type="ECO:0000256" key="1">
    <source>
        <dbReference type="SAM" id="MobiDB-lite"/>
    </source>
</evidence>
<feature type="domain" description="Maestro-like HEAT-repeats" evidence="3">
    <location>
        <begin position="973"/>
        <end position="1202"/>
    </location>
</feature>
<keyword evidence="2" id="KW-0472">Membrane</keyword>
<dbReference type="Pfam" id="PF23210">
    <property type="entry name" value="HEAT_Maestro_2"/>
    <property type="match status" value="1"/>
</dbReference>
<feature type="region of interest" description="Disordered" evidence="1">
    <location>
        <begin position="1281"/>
        <end position="1300"/>
    </location>
</feature>
<feature type="compositionally biased region" description="Basic residues" evidence="1">
    <location>
        <begin position="1411"/>
        <end position="1428"/>
    </location>
</feature>
<dbReference type="InterPro" id="IPR055408">
    <property type="entry name" value="HEAT_MROH2B-like"/>
</dbReference>
<evidence type="ECO:0008006" key="7">
    <source>
        <dbReference type="Google" id="ProtNLM"/>
    </source>
</evidence>
<proteinExistence type="predicted"/>
<dbReference type="Proteomes" id="UP000694569">
    <property type="component" value="Unplaced"/>
</dbReference>
<keyword evidence="2" id="KW-0812">Transmembrane</keyword>
<dbReference type="Ensembl" id="ENSLLET00000038443.1">
    <property type="protein sequence ID" value="ENSLLEP00000037015.1"/>
    <property type="gene ID" value="ENSLLEG00000023195.1"/>
</dbReference>
<evidence type="ECO:0000313" key="5">
    <source>
        <dbReference type="Ensembl" id="ENSLLEP00000037015.1"/>
    </source>
</evidence>
<reference evidence="5" key="2">
    <citation type="submission" date="2025-09" db="UniProtKB">
        <authorList>
            <consortium name="Ensembl"/>
        </authorList>
    </citation>
    <scope>IDENTIFICATION</scope>
</reference>
<evidence type="ECO:0000259" key="4">
    <source>
        <dbReference type="Pfam" id="PF23210"/>
    </source>
</evidence>
<keyword evidence="6" id="KW-1185">Reference proteome</keyword>
<dbReference type="OrthoDB" id="1884734at2759"/>
<dbReference type="InterPro" id="IPR011989">
    <property type="entry name" value="ARM-like"/>
</dbReference>
<sequence>MFDSLCIKCSQMSSYSFHITFCFSPLFFSSRCPLLFALPSFLFFSSRCPLLFALPSSLRAALFSSRCPLFFALPSFLRAALFSSRSPLFSFLFVALPFSFLCAPLFSSLRAPLFSSLRAPLFSSLRAPLFSSLRAPLFSSLRAPLFSSLRAPLFSSLRAPLFSSRSPLFFALPSFLRAPLFSSRSPLFFALPSFLFFALPSFLFFALPSFLFFALPSFLFFALPSFLFFALPSFLFFALPSFLFFALPSFLFFALPSFLFFALPSFLFFALPSFLFFALPSFLFFALPSFHFFALPSFLLSSSTRCPLFFFPPLRAALFSSFLLFALFSFPQSLCQILESSVCNDSRSLETQMDSILGALHSQICSSMDASTQVMVRNHNEVLRCFTVLASKYPDHLLNFLLPKLETSNTKVRMGTLLILKQVINSATSYMDTKKPLILVAVKQPLQDGSNRVRRAMVQLISAMAHHGYLEQAGGDVLLEYLIKLCCMTPEMTLKRQNSEPEDVTDENVRRISINTLYLISTTVDRMTSILWPYLLEFVIPIQFSNALTPLCKSLVQLGQKKQEEGVETFLINYNLNANLPSPHGLFARLLVVSAMLELGDGRSAAALRLLNVMQINIHPTVGQCWGHEVPQLLQHLDEDEGKSLTPKDWEVKMLKFLVDTLQAVADDAWICQLAAEMSKQLPNYNGFATEKNFLYRCIGTTLGTCKNRAVVKKQLQELLANARYQEEPEREGLAEAFGLCSVHHLEDTLDKMSEFLKSDLMKKNMGIFNLFKDRSDGELEKIKSSLILCYGYVAIYAPTELLLPRIESDILRNIFLYFHTKDLTLKLCLIRSISMIGLAICNSSQASFFNFARKAELVNQLMEFIKSEPADALKTALRHRCLVACTYLVKLEPPLSDANKTELINTSLSSVFSLPAVGTGGKGEFLKETLYQDTLDALKDLLRSLLVWNLTPKGLQEMFQVMTPWIKSTKEHERERVMDVSADLLECYLRKLNVNSVVPFHNQGLLIGGLATRCADSLASTRQRAVDCIYYLLYIQLRYEGFAPDYKDESVEKLQTFRQGLQNPDSGVLFHTCFNIAMIIGKRLPPEQLTSLIFITFEGLSDPDKNCSRAATVMVNSLLKDRGSVLLSKVPEIIVRVHDQLQESQEEHVKKAAIQTVYILATQHVGAVVTSLLSSQVPYDSETCTLWRALSTDPPLTAQVLELLLGKLSGDVPYKECKTSMLSSASGRVATLTPLTATCALQEVLSAPESAPAVLELYPQLFTALLLRISAMVGVQLPKNLGGNKEKKSSGSSSSRTLDPCSSAVEALKFMLIQGGCEEVTLSVEADSGWENMKKEDSHHVGVAALSRRHRADLWKFLTAPGQRNRSRRVKLLEALRTALPVAGLTATKGCLESQDRRKRTVPSQTQRKVTAKTRGNARRNLQKHLD</sequence>
<dbReference type="GeneTree" id="ENSGT00940000156930"/>
<feature type="transmembrane region" description="Helical" evidence="2">
    <location>
        <begin position="218"/>
        <end position="238"/>
    </location>
</feature>
<dbReference type="InterPro" id="IPR016024">
    <property type="entry name" value="ARM-type_fold"/>
</dbReference>
<dbReference type="InterPro" id="IPR048465">
    <property type="entry name" value="Maestro-like_HEAT"/>
</dbReference>
<feature type="transmembrane region" description="Helical" evidence="2">
    <location>
        <begin position="250"/>
        <end position="271"/>
    </location>
</feature>
<evidence type="ECO:0000313" key="6">
    <source>
        <dbReference type="Proteomes" id="UP000694569"/>
    </source>
</evidence>
<dbReference type="SUPFAM" id="SSF48371">
    <property type="entry name" value="ARM repeat"/>
    <property type="match status" value="2"/>
</dbReference>
<feature type="domain" description="MROH2B-like HEAT-repeats" evidence="4">
    <location>
        <begin position="331"/>
        <end position="948"/>
    </location>
</feature>
<feature type="transmembrane region" description="Helical" evidence="2">
    <location>
        <begin position="88"/>
        <end position="107"/>
    </location>
</feature>
<evidence type="ECO:0000256" key="2">
    <source>
        <dbReference type="SAM" id="Phobius"/>
    </source>
</evidence>
<keyword evidence="2" id="KW-1133">Transmembrane helix</keyword>
<feature type="transmembrane region" description="Helical" evidence="2">
    <location>
        <begin position="277"/>
        <end position="301"/>
    </location>
</feature>
<dbReference type="Gene3D" id="1.25.10.10">
    <property type="entry name" value="Leucine-rich Repeat Variant"/>
    <property type="match status" value="2"/>
</dbReference>
<organism evidence="5 6">
    <name type="scientific">Leptobrachium leishanense</name>
    <name type="common">Leishan spiny toad</name>
    <dbReference type="NCBI Taxonomy" id="445787"/>
    <lineage>
        <taxon>Eukaryota</taxon>
        <taxon>Metazoa</taxon>
        <taxon>Chordata</taxon>
        <taxon>Craniata</taxon>
        <taxon>Vertebrata</taxon>
        <taxon>Euteleostomi</taxon>
        <taxon>Amphibia</taxon>
        <taxon>Batrachia</taxon>
        <taxon>Anura</taxon>
        <taxon>Pelobatoidea</taxon>
        <taxon>Megophryidae</taxon>
        <taxon>Leptobrachium</taxon>
    </lineage>
</organism>
<protein>
    <recommendedName>
        <fullName evidence="7">Maestro heat-like repeat-containing protein family member 1</fullName>
    </recommendedName>
</protein>
<dbReference type="PANTHER" id="PTHR23120">
    <property type="entry name" value="MAESTRO-RELATED HEAT DOMAIN-CONTAINING"/>
    <property type="match status" value="1"/>
</dbReference>
<feature type="region of interest" description="Disordered" evidence="1">
    <location>
        <begin position="1394"/>
        <end position="1428"/>
    </location>
</feature>
<feature type="transmembrane region" description="Helical" evidence="2">
    <location>
        <begin position="308"/>
        <end position="330"/>
    </location>
</feature>
<dbReference type="GO" id="GO:0005737">
    <property type="term" value="C:cytoplasm"/>
    <property type="evidence" value="ECO:0007669"/>
    <property type="project" value="TreeGrafter"/>
</dbReference>
<dbReference type="InterPro" id="IPR045206">
    <property type="entry name" value="Maestro_heat-like_prot"/>
</dbReference>
<accession>A0A8C5QGU4</accession>
<dbReference type="Pfam" id="PF21047">
    <property type="entry name" value="HEAT_Maestro"/>
    <property type="match status" value="1"/>
</dbReference>
<evidence type="ECO:0000259" key="3">
    <source>
        <dbReference type="Pfam" id="PF21047"/>
    </source>
</evidence>
<dbReference type="PANTHER" id="PTHR23120:SF0">
    <property type="entry name" value="MAESTRO HEAT-LIKE REPEAT FAMILY MEMBER 1"/>
    <property type="match status" value="1"/>
</dbReference>